<accession>A0A8H8D6A1</accession>
<dbReference type="Proteomes" id="UP000670092">
    <property type="component" value="Unassembled WGS sequence"/>
</dbReference>
<proteinExistence type="predicted"/>
<dbReference type="EMBL" id="JAEVHI010000001">
    <property type="protein sequence ID" value="KAG5303470.1"/>
    <property type="molecule type" value="Genomic_DNA"/>
</dbReference>
<dbReference type="AlphaFoldDB" id="A0A8H8D6A1"/>
<name>A0A8H8D6A1_AJECA</name>
<comment type="caution">
    <text evidence="1">The sequence shown here is derived from an EMBL/GenBank/DDBJ whole genome shotgun (WGS) entry which is preliminary data.</text>
</comment>
<dbReference type="VEuPathDB" id="FungiDB:I7I52_01480"/>
<protein>
    <submittedName>
        <fullName evidence="1">Uncharacterized protein</fullName>
    </submittedName>
</protein>
<organism evidence="1 2">
    <name type="scientific">Ajellomyces capsulatus</name>
    <name type="common">Darling's disease fungus</name>
    <name type="synonym">Histoplasma capsulatum</name>
    <dbReference type="NCBI Taxonomy" id="5037"/>
    <lineage>
        <taxon>Eukaryota</taxon>
        <taxon>Fungi</taxon>
        <taxon>Dikarya</taxon>
        <taxon>Ascomycota</taxon>
        <taxon>Pezizomycotina</taxon>
        <taxon>Eurotiomycetes</taxon>
        <taxon>Eurotiomycetidae</taxon>
        <taxon>Onygenales</taxon>
        <taxon>Ajellomycetaceae</taxon>
        <taxon>Histoplasma</taxon>
    </lineage>
</organism>
<evidence type="ECO:0000313" key="1">
    <source>
        <dbReference type="EMBL" id="KAG5303470.1"/>
    </source>
</evidence>
<sequence>MIVVQYKVLGQTSRPAQNLRVRELIASRIRYRVETKHDLPLPVAAAHPPFNSYPNGGFL</sequence>
<reference evidence="1 2" key="1">
    <citation type="submission" date="2021-01" db="EMBL/GenBank/DDBJ databases">
        <title>Chromosome-level genome assembly of a human fungal pathogen reveals clustering of transcriptionally co-regulated genes.</title>
        <authorList>
            <person name="Voorhies M."/>
            <person name="Cohen S."/>
            <person name="Shea T.P."/>
            <person name="Petrus S."/>
            <person name="Munoz J.F."/>
            <person name="Poplawski S."/>
            <person name="Goldman W.E."/>
            <person name="Michael T."/>
            <person name="Cuomo C.A."/>
            <person name="Sil A."/>
            <person name="Beyhan S."/>
        </authorList>
    </citation>
    <scope>NUCLEOTIDE SEQUENCE [LARGE SCALE GENOMIC DNA]</scope>
    <source>
        <strain evidence="1 2">G184AR</strain>
    </source>
</reference>
<evidence type="ECO:0000313" key="2">
    <source>
        <dbReference type="Proteomes" id="UP000670092"/>
    </source>
</evidence>
<gene>
    <name evidence="1" type="ORF">I7I52_01480</name>
</gene>